<comment type="caution">
    <text evidence="2">The sequence shown here is derived from an EMBL/GenBank/DDBJ whole genome shotgun (WGS) entry which is preliminary data.</text>
</comment>
<name>A0ABD1ZAD1_9MARC</name>
<dbReference type="PANTHER" id="PTHR33625">
    <property type="entry name" value="OS08G0179900 PROTEIN"/>
    <property type="match status" value="1"/>
</dbReference>
<evidence type="ECO:0000313" key="3">
    <source>
        <dbReference type="Proteomes" id="UP001605036"/>
    </source>
</evidence>
<organism evidence="2 3">
    <name type="scientific">Riccia fluitans</name>
    <dbReference type="NCBI Taxonomy" id="41844"/>
    <lineage>
        <taxon>Eukaryota</taxon>
        <taxon>Viridiplantae</taxon>
        <taxon>Streptophyta</taxon>
        <taxon>Embryophyta</taxon>
        <taxon>Marchantiophyta</taxon>
        <taxon>Marchantiopsida</taxon>
        <taxon>Marchantiidae</taxon>
        <taxon>Marchantiales</taxon>
        <taxon>Ricciaceae</taxon>
        <taxon>Riccia</taxon>
    </lineage>
</organism>
<reference evidence="2 3" key="1">
    <citation type="submission" date="2024-09" db="EMBL/GenBank/DDBJ databases">
        <title>Chromosome-scale assembly of Riccia fluitans.</title>
        <authorList>
            <person name="Paukszto L."/>
            <person name="Sawicki J."/>
            <person name="Karawczyk K."/>
            <person name="Piernik-Szablinska J."/>
            <person name="Szczecinska M."/>
            <person name="Mazdziarz M."/>
        </authorList>
    </citation>
    <scope>NUCLEOTIDE SEQUENCE [LARGE SCALE GENOMIC DNA]</scope>
    <source>
        <strain evidence="2">Rf_01</strain>
        <tissue evidence="2">Aerial parts of the thallus</tissue>
    </source>
</reference>
<evidence type="ECO:0000256" key="1">
    <source>
        <dbReference type="SAM" id="MobiDB-lite"/>
    </source>
</evidence>
<accession>A0ABD1ZAD1</accession>
<dbReference type="AlphaFoldDB" id="A0ABD1ZAD1"/>
<gene>
    <name evidence="2" type="ORF">R1flu_011421</name>
</gene>
<dbReference type="EMBL" id="JBHFFA010000002">
    <property type="protein sequence ID" value="KAL2643834.1"/>
    <property type="molecule type" value="Genomic_DNA"/>
</dbReference>
<protein>
    <submittedName>
        <fullName evidence="2">Uncharacterized protein</fullName>
    </submittedName>
</protein>
<feature type="region of interest" description="Disordered" evidence="1">
    <location>
        <begin position="148"/>
        <end position="196"/>
    </location>
</feature>
<proteinExistence type="predicted"/>
<dbReference type="Proteomes" id="UP001605036">
    <property type="component" value="Unassembled WGS sequence"/>
</dbReference>
<keyword evidence="3" id="KW-1185">Reference proteome</keyword>
<sequence>MGGGAVWSRVARLASTVSPAVRTASPSASSCSFCKLSSSMQAATKQASSVKMHQHSCACSPETTPRAVNAAGQKSPKSVWDSDEWEFADEDEERIDRLVFGPLPTKQEVEEASTDLQNALRLGLLAPACDDLEAPTWGTLLPTATASQAEDLQQSGSSNGSHHSKESGVSNVTEEREIEQISRSAPASHELDWMEPPTIRTSRNALRAPGRSAVQEAFYQFESNPEVQGMVVSLATDPNIWRAVMTNKEIQEFRRKLQGDKGVLGDKDVIVLEESRDPNSAASPSFLERCQIFWQNQLTQFMDVLNGLINSLFKAADKKMDTEEHVEFVDRTVKSVTMLALVVLFIVILKRLPVQAA</sequence>
<dbReference type="PANTHER" id="PTHR33625:SF4">
    <property type="entry name" value="OS08G0179900 PROTEIN"/>
    <property type="match status" value="1"/>
</dbReference>
<evidence type="ECO:0000313" key="2">
    <source>
        <dbReference type="EMBL" id="KAL2643834.1"/>
    </source>
</evidence>